<evidence type="ECO:0000313" key="4">
    <source>
        <dbReference type="Proteomes" id="UP001374584"/>
    </source>
</evidence>
<gene>
    <name evidence="3" type="ORF">VNO80_18765</name>
</gene>
<dbReference type="PANTHER" id="PTHR34380:SF1">
    <property type="entry name" value="OS01G0221300 PROTEIN"/>
    <property type="match status" value="1"/>
</dbReference>
<accession>A0AAN9MER4</accession>
<keyword evidence="4" id="KW-1185">Reference proteome</keyword>
<dbReference type="EMBL" id="JAYMYR010000007">
    <property type="protein sequence ID" value="KAK7353320.1"/>
    <property type="molecule type" value="Genomic_DNA"/>
</dbReference>
<feature type="compositionally biased region" description="Acidic residues" evidence="2">
    <location>
        <begin position="294"/>
        <end position="307"/>
    </location>
</feature>
<dbReference type="AlphaFoldDB" id="A0AAN9MER4"/>
<proteinExistence type="predicted"/>
<evidence type="ECO:0000313" key="3">
    <source>
        <dbReference type="EMBL" id="KAK7353320.1"/>
    </source>
</evidence>
<reference evidence="3 4" key="1">
    <citation type="submission" date="2024-01" db="EMBL/GenBank/DDBJ databases">
        <title>The genomes of 5 underutilized Papilionoideae crops provide insights into root nodulation and disease resistanc.</title>
        <authorList>
            <person name="Jiang F."/>
        </authorList>
    </citation>
    <scope>NUCLEOTIDE SEQUENCE [LARGE SCALE GENOMIC DNA]</scope>
    <source>
        <strain evidence="3">JINMINGXINNONG_FW02</strain>
        <tissue evidence="3">Leaves</tissue>
    </source>
</reference>
<feature type="compositionally biased region" description="Acidic residues" evidence="2">
    <location>
        <begin position="384"/>
        <end position="398"/>
    </location>
</feature>
<sequence length="587" mass="66932">MELVKKKMKEDKEMSNLNVVSNNMSESCRCNELEERSKKVEMRCAELEFKLQKKDEECEALEAKIRALEGEVEVLKVSSEGLKQKKVGNVKEGEVDTVIDLTDDNEVEQLMIEKNVLEREKKRFESEVEVWKDRYWKLESWASQLKLESGCYYHEENGKEESDEIRTGGSSHLEPIIDSKVLCAERVKRQLAFEIGESPGKKMVLSTPSVAKSSSVFAIDIVDSDDEPNIAQHPVLHSEGSRKAFVSSCFTAENEKMSSSYVQNNEEDRNSGEDLPFMVTRKRKRNCNVVTSESESDDDDDDDDDDVPNCKFKRIHIQEVRPDKVRCDTNNLVAASTSADYKVIGTVTPRQRIMTLRKLAKKKERRIAYTSGKAKHQQSNPTNDTDDDDESQEDLSDCEDEGLSGFIVDDFDELSCDDTSCKSQDASNGDVNSNSSNSQDVPDNHMDDARDVSDEDVDFSKIISQIQRRKDHMEWEFEADMLAAFGKDSELCMKAVCALYQQQTSEEQMNKGTFYTNQRGFSKFDAHRGSTLAEYLTHGDPRGGLKKSVKELLEHDPKAVELCRTFAIRYSKQLYQIYINKENPFFP</sequence>
<evidence type="ECO:0000256" key="1">
    <source>
        <dbReference type="SAM" id="Coils"/>
    </source>
</evidence>
<feature type="compositionally biased region" description="Low complexity" evidence="2">
    <location>
        <begin position="425"/>
        <end position="441"/>
    </location>
</feature>
<protein>
    <submittedName>
        <fullName evidence="3">Uncharacterized protein</fullName>
    </submittedName>
</protein>
<feature type="coiled-coil region" evidence="1">
    <location>
        <begin position="30"/>
        <end position="134"/>
    </location>
</feature>
<comment type="caution">
    <text evidence="3">The sequence shown here is derived from an EMBL/GenBank/DDBJ whole genome shotgun (WGS) entry which is preliminary data.</text>
</comment>
<keyword evidence="1" id="KW-0175">Coiled coil</keyword>
<evidence type="ECO:0000256" key="2">
    <source>
        <dbReference type="SAM" id="MobiDB-lite"/>
    </source>
</evidence>
<organism evidence="3 4">
    <name type="scientific">Phaseolus coccineus</name>
    <name type="common">Scarlet runner bean</name>
    <name type="synonym">Phaseolus multiflorus</name>
    <dbReference type="NCBI Taxonomy" id="3886"/>
    <lineage>
        <taxon>Eukaryota</taxon>
        <taxon>Viridiplantae</taxon>
        <taxon>Streptophyta</taxon>
        <taxon>Embryophyta</taxon>
        <taxon>Tracheophyta</taxon>
        <taxon>Spermatophyta</taxon>
        <taxon>Magnoliopsida</taxon>
        <taxon>eudicotyledons</taxon>
        <taxon>Gunneridae</taxon>
        <taxon>Pentapetalae</taxon>
        <taxon>rosids</taxon>
        <taxon>fabids</taxon>
        <taxon>Fabales</taxon>
        <taxon>Fabaceae</taxon>
        <taxon>Papilionoideae</taxon>
        <taxon>50 kb inversion clade</taxon>
        <taxon>NPAAA clade</taxon>
        <taxon>indigoferoid/millettioid clade</taxon>
        <taxon>Phaseoleae</taxon>
        <taxon>Phaseolus</taxon>
    </lineage>
</organism>
<feature type="compositionally biased region" description="Basic and acidic residues" evidence="2">
    <location>
        <begin position="442"/>
        <end position="452"/>
    </location>
</feature>
<name>A0AAN9MER4_PHACN</name>
<feature type="region of interest" description="Disordered" evidence="2">
    <location>
        <begin position="369"/>
        <end position="398"/>
    </location>
</feature>
<feature type="region of interest" description="Disordered" evidence="2">
    <location>
        <begin position="288"/>
        <end position="309"/>
    </location>
</feature>
<feature type="region of interest" description="Disordered" evidence="2">
    <location>
        <begin position="422"/>
        <end position="453"/>
    </location>
</feature>
<dbReference type="PANTHER" id="PTHR34380">
    <property type="entry name" value="BNAA03G12380D PROTEIN"/>
    <property type="match status" value="1"/>
</dbReference>
<dbReference type="Proteomes" id="UP001374584">
    <property type="component" value="Unassembled WGS sequence"/>
</dbReference>